<dbReference type="OrthoDB" id="8521382at2"/>
<sequence length="1264" mass="136192">MLQPITYFRFLARAALVVYFLAAVLFLGVRYWVLPNIDQWRPQIAQQLSLATGTKVTLGQVSAQWHGLNPRLQIQDISFTTEQRGQVLHLPQLKAVLSWRSIFSRSAQFASLEAHGLSLKIRRDNEHKLWVMGQPFQLQELLGGNDTGHDDALLRWALNQRHVALTGASVQWLDETRAAAPLILSDVDFVFQGATSSPRVFLRAVPPQGLGTAFELRGQLDLADSGAQVPVLDDLRGRLYVHVDDMVAKSWSPWVDISPGLNSGKVSLQGWLAFEQGRAGRVVGQASVRDAHWAVDANTVVQARAAKIYVAGKASDYAGLYAAARAQDANSPPASGSSAPPQNPGAAAASETSASSGPSHSRKTDAASDIDVSVQAEGLEIHARELIALPVKFDGIALRAGVGLQEGGEALRASIKQAHLVSRDMDLQLQGSWSQGGSGAAGLADINGMFKRASLSEIDEHLPNTVNLDAREWLAKGLLAGQLENATVKIKGDLEDFPWGDDTSKGDFLIAGDYVGGIIDYLPAEHGKQGWPRLTDMNGKVSLHRVDLRIMADQAKMWPTDSAPILLRNVVARIPNIEDGSVLGIQGETQAAAQTYLALAEHSPLGGLLDGQLAEASAQGNWEVPLQLRIPLLNSDDTTVSGTIRFDGNSFRLMPEMPAWEKVKGELHFSDTGVNAENLNAELLGGAVAFSGGVGGARKGLQMRGQITAQALADYVGLAGMKRLKGQFPYQMLWQRAKSGGSVFTVDSSLKGLNLDLPQPWGKAADEALPLHARWARAGKSRDMALDIALGTKVKASMLHREGSAKGSYFYAGNLAVGQETSLPPAGMTVDVRFPFTDLDAWESLSGEFSQPLPDSSGARRRPLLPDLQQLRVQSRQLHVKGLSLDEAVLTVTRPQPERWRMDVVSAQTSGTVAWNEAVGKKPGTVEAHFERLALGSADKAVVNPDDKPQADLSENALDDIPSVQLQVDKLILYGHMAGSLSATGVNQERGKLWRLDKFSLTSPSAQLSGTGQWRLSGENRGLTLKADAKISSLGQYMDQLGFSNIVQQGKGTLNGEFFWRHMPWRFDVADLSGKVDVKMEAGRFKSVSSRSARLLELLSLQSIQRLATLNISPASLFREGFPFDRLYGTLHIDQGIMDFNNYHVEGPAGNISIGGDVNLATEKLNLQAMVVPNLDMSGATIAAGIALNPIIGVGAFLTQWLLRNPLARAMSVHYHVSGDWDDPKLDEVPAPSGAQSGSSGPKKKAGPDMAQPSSKAPEVLAAP</sequence>
<feature type="domain" description="YhdP central" evidence="3">
    <location>
        <begin position="369"/>
        <end position="1225"/>
    </location>
</feature>
<keyword evidence="2" id="KW-0472">Membrane</keyword>
<proteinExistence type="predicted"/>
<dbReference type="AlphaFoldDB" id="A0A366HL71"/>
<name>A0A366HL71_9BURK</name>
<feature type="region of interest" description="Disordered" evidence="1">
    <location>
        <begin position="328"/>
        <end position="367"/>
    </location>
</feature>
<dbReference type="Pfam" id="PF13116">
    <property type="entry name" value="YhdP"/>
    <property type="match status" value="2"/>
</dbReference>
<dbReference type="PANTHER" id="PTHR38690">
    <property type="entry name" value="PROTEASE-RELATED"/>
    <property type="match status" value="1"/>
</dbReference>
<dbReference type="NCBIfam" id="TIGR02099">
    <property type="entry name" value="YhdP family protein"/>
    <property type="match status" value="1"/>
</dbReference>
<evidence type="ECO:0000313" key="4">
    <source>
        <dbReference type="EMBL" id="RBP43186.1"/>
    </source>
</evidence>
<evidence type="ECO:0000256" key="2">
    <source>
        <dbReference type="SAM" id="Phobius"/>
    </source>
</evidence>
<dbReference type="Proteomes" id="UP000253628">
    <property type="component" value="Unassembled WGS sequence"/>
</dbReference>
<evidence type="ECO:0000259" key="3">
    <source>
        <dbReference type="Pfam" id="PF13116"/>
    </source>
</evidence>
<evidence type="ECO:0000256" key="1">
    <source>
        <dbReference type="SAM" id="MobiDB-lite"/>
    </source>
</evidence>
<comment type="caution">
    <text evidence="4">The sequence shown here is derived from an EMBL/GenBank/DDBJ whole genome shotgun (WGS) entry which is preliminary data.</text>
</comment>
<keyword evidence="5" id="KW-1185">Reference proteome</keyword>
<feature type="domain" description="YhdP central" evidence="3">
    <location>
        <begin position="9"/>
        <end position="298"/>
    </location>
</feature>
<evidence type="ECO:0000313" key="5">
    <source>
        <dbReference type="Proteomes" id="UP000253628"/>
    </source>
</evidence>
<reference evidence="4 5" key="1">
    <citation type="submission" date="2018-06" db="EMBL/GenBank/DDBJ databases">
        <title>Genomic Encyclopedia of Type Strains, Phase IV (KMG-IV): sequencing the most valuable type-strain genomes for metagenomic binning, comparative biology and taxonomic classification.</title>
        <authorList>
            <person name="Goeker M."/>
        </authorList>
    </citation>
    <scope>NUCLEOTIDE SEQUENCE [LARGE SCALE GENOMIC DNA]</scope>
    <source>
        <strain evidence="4 5">DSM 25520</strain>
    </source>
</reference>
<dbReference type="InterPro" id="IPR011836">
    <property type="entry name" value="YhdP"/>
</dbReference>
<feature type="region of interest" description="Disordered" evidence="1">
    <location>
        <begin position="1222"/>
        <end position="1264"/>
    </location>
</feature>
<dbReference type="RefSeq" id="WP_113931487.1">
    <property type="nucleotide sequence ID" value="NZ_JACCEU010000001.1"/>
</dbReference>
<feature type="transmembrane region" description="Helical" evidence="2">
    <location>
        <begin position="12"/>
        <end position="33"/>
    </location>
</feature>
<keyword evidence="2" id="KW-0812">Transmembrane</keyword>
<accession>A0A366HL71</accession>
<keyword evidence="2" id="KW-1133">Transmembrane helix</keyword>
<dbReference type="PANTHER" id="PTHR38690:SF1">
    <property type="entry name" value="PROTEASE"/>
    <property type="match status" value="1"/>
</dbReference>
<feature type="compositionally biased region" description="Low complexity" evidence="1">
    <location>
        <begin position="329"/>
        <end position="359"/>
    </location>
</feature>
<protein>
    <submittedName>
        <fullName evidence="4">Uncharacterized protein (TIGR02099 family)</fullName>
    </submittedName>
</protein>
<feature type="compositionally biased region" description="Low complexity" evidence="1">
    <location>
        <begin position="1230"/>
        <end position="1241"/>
    </location>
</feature>
<dbReference type="InterPro" id="IPR025263">
    <property type="entry name" value="YhdP_central"/>
</dbReference>
<dbReference type="EMBL" id="QNRQ01000001">
    <property type="protein sequence ID" value="RBP43186.1"/>
    <property type="molecule type" value="Genomic_DNA"/>
</dbReference>
<gene>
    <name evidence="4" type="ORF">DFR37_101314</name>
</gene>
<organism evidence="4 5">
    <name type="scientific">Eoetvoesiella caeni</name>
    <dbReference type="NCBI Taxonomy" id="645616"/>
    <lineage>
        <taxon>Bacteria</taxon>
        <taxon>Pseudomonadati</taxon>
        <taxon>Pseudomonadota</taxon>
        <taxon>Betaproteobacteria</taxon>
        <taxon>Burkholderiales</taxon>
        <taxon>Alcaligenaceae</taxon>
        <taxon>Eoetvoesiella</taxon>
    </lineage>
</organism>